<keyword evidence="2 5" id="KW-0378">Hydrolase</keyword>
<dbReference type="Gene3D" id="3.40.50.300">
    <property type="entry name" value="P-loop containing nucleotide triphosphate hydrolases"/>
    <property type="match status" value="2"/>
</dbReference>
<dbReference type="GO" id="GO:0043138">
    <property type="term" value="F:3'-5' DNA helicase activity"/>
    <property type="evidence" value="ECO:0007669"/>
    <property type="project" value="TreeGrafter"/>
</dbReference>
<feature type="domain" description="UvrD-like helicase ATP-binding" evidence="6">
    <location>
        <begin position="210"/>
        <end position="483"/>
    </location>
</feature>
<evidence type="ECO:0000313" key="7">
    <source>
        <dbReference type="EMBL" id="BAJ63102.1"/>
    </source>
</evidence>
<dbReference type="InterPro" id="IPR013986">
    <property type="entry name" value="DExx_box_DNA_helicase_dom_sf"/>
</dbReference>
<evidence type="ECO:0000256" key="3">
    <source>
        <dbReference type="ARBA" id="ARBA00022806"/>
    </source>
</evidence>
<dbReference type="Pfam" id="PF00580">
    <property type="entry name" value="UvrD-helicase"/>
    <property type="match status" value="1"/>
</dbReference>
<dbReference type="PANTHER" id="PTHR11070:SF45">
    <property type="entry name" value="DNA 3'-5' HELICASE"/>
    <property type="match status" value="1"/>
</dbReference>
<dbReference type="InterPro" id="IPR000212">
    <property type="entry name" value="DNA_helicase_UvrD/REP"/>
</dbReference>
<dbReference type="PROSITE" id="PS51198">
    <property type="entry name" value="UVRD_HELICASE_ATP_BIND"/>
    <property type="match status" value="1"/>
</dbReference>
<dbReference type="PANTHER" id="PTHR11070">
    <property type="entry name" value="UVRD / RECB / PCRA DNA HELICASE FAMILY MEMBER"/>
    <property type="match status" value="1"/>
</dbReference>
<gene>
    <name evidence="7" type="ordered locus">ANT_10680</name>
</gene>
<keyword evidence="1 5" id="KW-0547">Nucleotide-binding</keyword>
<dbReference type="InterPro" id="IPR014016">
    <property type="entry name" value="UvrD-like_ATP-bd"/>
</dbReference>
<proteinExistence type="predicted"/>
<dbReference type="EMBL" id="AP012029">
    <property type="protein sequence ID" value="BAJ63102.1"/>
    <property type="molecule type" value="Genomic_DNA"/>
</dbReference>
<dbReference type="KEGG" id="atm:ANT_10680"/>
<dbReference type="RefSeq" id="WP_013559492.1">
    <property type="nucleotide sequence ID" value="NC_014960.1"/>
</dbReference>
<dbReference type="HOGENOM" id="CLU_415535_0_0_0"/>
<keyword evidence="3 5" id="KW-0347">Helicase</keyword>
<keyword evidence="4 5" id="KW-0067">ATP-binding</keyword>
<dbReference type="GO" id="GO:0005524">
    <property type="term" value="F:ATP binding"/>
    <property type="evidence" value="ECO:0007669"/>
    <property type="project" value="UniProtKB-UniRule"/>
</dbReference>
<dbReference type="PROSITE" id="PS50096">
    <property type="entry name" value="IQ"/>
    <property type="match status" value="1"/>
</dbReference>
<organism evidence="7 8">
    <name type="scientific">Anaerolinea thermophila (strain DSM 14523 / JCM 11388 / NBRC 100420 / UNI-1)</name>
    <dbReference type="NCBI Taxonomy" id="926569"/>
    <lineage>
        <taxon>Bacteria</taxon>
        <taxon>Bacillati</taxon>
        <taxon>Chloroflexota</taxon>
        <taxon>Anaerolineae</taxon>
        <taxon>Anaerolineales</taxon>
        <taxon>Anaerolineaceae</taxon>
        <taxon>Anaerolinea</taxon>
    </lineage>
</organism>
<dbReference type="GO" id="GO:0000725">
    <property type="term" value="P:recombinational repair"/>
    <property type="evidence" value="ECO:0007669"/>
    <property type="project" value="TreeGrafter"/>
</dbReference>
<dbReference type="InParanoid" id="E8N3T8"/>
<dbReference type="InterPro" id="IPR027417">
    <property type="entry name" value="P-loop_NTPase"/>
</dbReference>
<dbReference type="Proteomes" id="UP000008922">
    <property type="component" value="Chromosome"/>
</dbReference>
<dbReference type="AlphaFoldDB" id="E8N3T8"/>
<reference evidence="7 8" key="1">
    <citation type="submission" date="2010-12" db="EMBL/GenBank/DDBJ databases">
        <title>Whole genome sequence of Anaerolinea thermophila UNI-1.</title>
        <authorList>
            <person name="Narita-Yamada S."/>
            <person name="Kishi E."/>
            <person name="Watanabe Y."/>
            <person name="Takasaki K."/>
            <person name="Ankai A."/>
            <person name="Oguchi A."/>
            <person name="Fukui S."/>
            <person name="Takahashi M."/>
            <person name="Yashiro I."/>
            <person name="Hosoyama A."/>
            <person name="Sekiguchi Y."/>
            <person name="Hanada S."/>
            <person name="Fujita N."/>
        </authorList>
    </citation>
    <scope>NUCLEOTIDE SEQUENCE [LARGE SCALE GENOMIC DNA]</scope>
    <source>
        <strain evidence="8">DSM 14523 / JCM 11388 / NBRC 100420 / UNI-1</strain>
    </source>
</reference>
<evidence type="ECO:0000256" key="1">
    <source>
        <dbReference type="ARBA" id="ARBA00022741"/>
    </source>
</evidence>
<evidence type="ECO:0000256" key="5">
    <source>
        <dbReference type="PROSITE-ProRule" id="PRU00560"/>
    </source>
</evidence>
<dbReference type="GO" id="GO:0003677">
    <property type="term" value="F:DNA binding"/>
    <property type="evidence" value="ECO:0007669"/>
    <property type="project" value="InterPro"/>
</dbReference>
<accession>E8N3T8</accession>
<dbReference type="SUPFAM" id="SSF52540">
    <property type="entry name" value="P-loop containing nucleoside triphosphate hydrolases"/>
    <property type="match status" value="1"/>
</dbReference>
<dbReference type="Gene3D" id="1.10.10.160">
    <property type="match status" value="1"/>
</dbReference>
<dbReference type="GO" id="GO:0016787">
    <property type="term" value="F:hydrolase activity"/>
    <property type="evidence" value="ECO:0007669"/>
    <property type="project" value="UniProtKB-UniRule"/>
</dbReference>
<sequence length="672" mass="77511">MARLLPSQPPTKLPKDTLKVFEALKTLPDHYFIWHHLAPWEQSSPDFLIVTYDAKVLLVKVCPAVHADVQSAVQMRLFGEPVSTFGKMETEVLERFVEKLNFPQGIEVATLVLFPNLPDARVQELRHTFQITKVYWAGKELLEGREEPWKAYFSNNPLPPLFIEKVRQQFSPEIVVPSHMTVRPQITRRLEAGLTDYLLDYDQERAVKSDLDLPEEDESLLNDFRLNIINGVAGSGKTLILIYRLRLLYNLYPQKRFLVLTHNRPLNFDMQARFARLNGGKLPENIEWFTFNGWCYHYWPRESEKWIEPIRIKPREQLAEEVCRKYLQDLPISTAMFLSEIDWIKDQLPMTREEYLQADRRGRGFGLSAEQRRRVFDAFSAYQQKLAEENLLDWGDVPQKMWNFLQDGTVVPPQYDVVMIDEAQFFAPLWMQIVKKLLKPGNSHLFIVADPTQGFLGRGGSWKALGIQARGRTHTLRKSYRTTLEILQFATLFYRTRVTEDPEEDILSPDLLNMPNGVLPEILLLSSSQDEIVRVANEVKEFVSRGYPKKHLLLLHTSQQGVTALVQAINSRLGKDAARDAKNDYPGDYVRVTTLNAGAGLESPIVFLVGLRELFEQEQSLRLSDDERETLIRDNTRKLYMAITRAGQRLVLTHVGEPPEVLSKIQAQLQSA</sequence>
<evidence type="ECO:0000256" key="2">
    <source>
        <dbReference type="ARBA" id="ARBA00022801"/>
    </source>
</evidence>
<name>E8N3T8_ANATU</name>
<evidence type="ECO:0000259" key="6">
    <source>
        <dbReference type="PROSITE" id="PS51198"/>
    </source>
</evidence>
<feature type="binding site" evidence="5">
    <location>
        <begin position="231"/>
        <end position="238"/>
    </location>
    <ligand>
        <name>ATP</name>
        <dbReference type="ChEBI" id="CHEBI:30616"/>
    </ligand>
</feature>
<dbReference type="OrthoDB" id="7066673at2"/>
<dbReference type="GO" id="GO:0005829">
    <property type="term" value="C:cytosol"/>
    <property type="evidence" value="ECO:0007669"/>
    <property type="project" value="TreeGrafter"/>
</dbReference>
<keyword evidence="8" id="KW-1185">Reference proteome</keyword>
<protein>
    <recommendedName>
        <fullName evidence="6">UvrD-like helicase ATP-binding domain-containing protein</fullName>
    </recommendedName>
</protein>
<dbReference type="eggNOG" id="COG0210">
    <property type="taxonomic scope" value="Bacteria"/>
</dbReference>
<evidence type="ECO:0000313" key="8">
    <source>
        <dbReference type="Proteomes" id="UP000008922"/>
    </source>
</evidence>
<dbReference type="STRING" id="926569.ANT_10680"/>
<evidence type="ECO:0000256" key="4">
    <source>
        <dbReference type="ARBA" id="ARBA00022840"/>
    </source>
</evidence>